<keyword evidence="3" id="KW-0328">Glycosyltransferase</keyword>
<proteinExistence type="predicted"/>
<dbReference type="InterPro" id="IPR001296">
    <property type="entry name" value="Glyco_trans_1"/>
</dbReference>
<dbReference type="EMBL" id="JBHRSW010000006">
    <property type="protein sequence ID" value="MFC3120834.1"/>
    <property type="molecule type" value="Genomic_DNA"/>
</dbReference>
<dbReference type="Pfam" id="PF13439">
    <property type="entry name" value="Glyco_transf_4"/>
    <property type="match status" value="1"/>
</dbReference>
<dbReference type="SUPFAM" id="SSF53756">
    <property type="entry name" value="UDP-Glycosyltransferase/glycogen phosphorylase"/>
    <property type="match status" value="1"/>
</dbReference>
<dbReference type="PANTHER" id="PTHR45947">
    <property type="entry name" value="SULFOQUINOVOSYL TRANSFERASE SQD2"/>
    <property type="match status" value="1"/>
</dbReference>
<evidence type="ECO:0000259" key="2">
    <source>
        <dbReference type="Pfam" id="PF13439"/>
    </source>
</evidence>
<reference evidence="4" key="1">
    <citation type="journal article" date="2019" name="Int. J. Syst. Evol. Microbiol.">
        <title>The Global Catalogue of Microorganisms (GCM) 10K type strain sequencing project: providing services to taxonomists for standard genome sequencing and annotation.</title>
        <authorList>
            <consortium name="The Broad Institute Genomics Platform"/>
            <consortium name="The Broad Institute Genome Sequencing Center for Infectious Disease"/>
            <person name="Wu L."/>
            <person name="Ma J."/>
        </authorList>
    </citation>
    <scope>NUCLEOTIDE SEQUENCE [LARGE SCALE GENOMIC DNA]</scope>
    <source>
        <strain evidence="4">KCTC 52473</strain>
    </source>
</reference>
<evidence type="ECO:0000313" key="4">
    <source>
        <dbReference type="Proteomes" id="UP001595478"/>
    </source>
</evidence>
<organism evidence="3 4">
    <name type="scientific">Agaribacter flavus</name>
    <dbReference type="NCBI Taxonomy" id="1902781"/>
    <lineage>
        <taxon>Bacteria</taxon>
        <taxon>Pseudomonadati</taxon>
        <taxon>Pseudomonadota</taxon>
        <taxon>Gammaproteobacteria</taxon>
        <taxon>Alteromonadales</taxon>
        <taxon>Alteromonadaceae</taxon>
        <taxon>Agaribacter</taxon>
    </lineage>
</organism>
<dbReference type="Proteomes" id="UP001595478">
    <property type="component" value="Unassembled WGS sequence"/>
</dbReference>
<dbReference type="Gene3D" id="3.40.50.2000">
    <property type="entry name" value="Glycogen Phosphorylase B"/>
    <property type="match status" value="2"/>
</dbReference>
<dbReference type="Pfam" id="PF00534">
    <property type="entry name" value="Glycos_transf_1"/>
    <property type="match status" value="1"/>
</dbReference>
<dbReference type="InterPro" id="IPR050194">
    <property type="entry name" value="Glycosyltransferase_grp1"/>
</dbReference>
<gene>
    <name evidence="3" type="ORF">ACFOHL_04340</name>
</gene>
<dbReference type="PANTHER" id="PTHR45947:SF15">
    <property type="entry name" value="TEICHURONIC ACID BIOSYNTHESIS GLYCOSYLTRANSFERASE TUAC-RELATED"/>
    <property type="match status" value="1"/>
</dbReference>
<feature type="domain" description="Glycosyltransferase subfamily 4-like N-terminal" evidence="2">
    <location>
        <begin position="15"/>
        <end position="170"/>
    </location>
</feature>
<accession>A0ABV7FN98</accession>
<sequence length="365" mass="40933">MPKKNVLHITYDMRIGGTEMVIKNIVNGLKLDVNMSLFCIEEPIGQWGKDLIEEGIPCHSFERREGFDWRLIVAIRKVINNKQIDIVHCHQYTPWVYGAIATFGTKARVLFTEHGRFYPDSSNWKRRLVNPLLSNMTKSITAISAATKQALVDYEFLSESKIKVVYNGIEKVIPSQDQVEIKRALDISEGKVVFGTIARLDPIKNQTMMLEAFANVISRGLDAILLVVGDGELMESLQQLAKRLDIEKRVIFTGYKPYPADYLNIMDVFLLSSLSEGTSMTLLEAMSLAKPSVVTDAGGNSEIIKHKVNGLVVPNDDQQAFADAMFGLASHIGLLNEYASNALKIYQEQFSSVTMNQQYLSIYGK</sequence>
<evidence type="ECO:0000313" key="3">
    <source>
        <dbReference type="EMBL" id="MFC3120834.1"/>
    </source>
</evidence>
<keyword evidence="3" id="KW-0808">Transferase</keyword>
<dbReference type="RefSeq" id="WP_376918977.1">
    <property type="nucleotide sequence ID" value="NZ_JBHRSW010000006.1"/>
</dbReference>
<comment type="caution">
    <text evidence="3">The sequence shown here is derived from an EMBL/GenBank/DDBJ whole genome shotgun (WGS) entry which is preliminary data.</text>
</comment>
<keyword evidence="4" id="KW-1185">Reference proteome</keyword>
<dbReference type="EC" id="2.4.-.-" evidence="3"/>
<dbReference type="CDD" id="cd03811">
    <property type="entry name" value="GT4_GT28_WabH-like"/>
    <property type="match status" value="1"/>
</dbReference>
<name>A0ABV7FN98_9ALTE</name>
<evidence type="ECO:0000259" key="1">
    <source>
        <dbReference type="Pfam" id="PF00534"/>
    </source>
</evidence>
<feature type="domain" description="Glycosyl transferase family 1" evidence="1">
    <location>
        <begin position="180"/>
        <end position="325"/>
    </location>
</feature>
<dbReference type="GO" id="GO:0016757">
    <property type="term" value="F:glycosyltransferase activity"/>
    <property type="evidence" value="ECO:0007669"/>
    <property type="project" value="UniProtKB-KW"/>
</dbReference>
<protein>
    <submittedName>
        <fullName evidence="3">Glycosyltransferase</fullName>
        <ecNumber evidence="3">2.4.-.-</ecNumber>
    </submittedName>
</protein>
<dbReference type="InterPro" id="IPR028098">
    <property type="entry name" value="Glyco_trans_4-like_N"/>
</dbReference>